<feature type="compositionally biased region" description="Gly residues" evidence="1">
    <location>
        <begin position="92"/>
        <end position="101"/>
    </location>
</feature>
<keyword evidence="5" id="KW-1185">Reference proteome</keyword>
<gene>
    <name evidence="4" type="ORF">A6048_01360</name>
</gene>
<dbReference type="InterPro" id="IPR058489">
    <property type="entry name" value="DUF8176"/>
</dbReference>
<feature type="compositionally biased region" description="Low complexity" evidence="1">
    <location>
        <begin position="38"/>
        <end position="50"/>
    </location>
</feature>
<dbReference type="Proteomes" id="UP000244903">
    <property type="component" value="Chromosome"/>
</dbReference>
<evidence type="ECO:0000256" key="1">
    <source>
        <dbReference type="SAM" id="MobiDB-lite"/>
    </source>
</evidence>
<feature type="region of interest" description="Disordered" evidence="1">
    <location>
        <begin position="1"/>
        <end position="141"/>
    </location>
</feature>
<dbReference type="AlphaFoldDB" id="A0AAD0JPP5"/>
<accession>A0AAD0JPP5</accession>
<name>A0AAD0JPP5_9ACTN</name>
<feature type="transmembrane region" description="Helical" evidence="2">
    <location>
        <begin position="147"/>
        <end position="169"/>
    </location>
</feature>
<feature type="domain" description="DUF8176" evidence="3">
    <location>
        <begin position="181"/>
        <end position="300"/>
    </location>
</feature>
<evidence type="ECO:0000259" key="3">
    <source>
        <dbReference type="Pfam" id="PF26527"/>
    </source>
</evidence>
<keyword evidence="2" id="KW-0812">Transmembrane</keyword>
<evidence type="ECO:0000313" key="4">
    <source>
        <dbReference type="EMBL" id="AWH94384.1"/>
    </source>
</evidence>
<keyword evidence="2" id="KW-0472">Membrane</keyword>
<keyword evidence="2" id="KW-1133">Transmembrane helix</keyword>
<dbReference type="Pfam" id="PF26527">
    <property type="entry name" value="DUF8176"/>
    <property type="match status" value="1"/>
</dbReference>
<dbReference type="KEGG" id="dpc:A6048_01360"/>
<sequence>MADQPRTGDDDEATTSEVTVPPWLRTGPTPEPSGPEQSAAVPSAVARSAAGRGGAVPERADAGPQDSSREISPNRIRLGAGERDDEPVGEPGQPGGRGEPGAGESRRRERDLSSLPLDAEQPVSVRSGVAGLGPDRSPTRDGRARRLALFAVAGVAVLAGSAVLGFVIARGALTPTGGEATDCAPVSEPGRVVGDGPGSLATPLETVLAFDYAYYVDRSAEKAFEAVSPSSRMTREQLRADGVDRVPEGTTHCVEALELSPTLLEVSLTESPPDAEPVVMRQRVRVAENPDGTWGIVSITPAG</sequence>
<dbReference type="EMBL" id="CP015453">
    <property type="protein sequence ID" value="AWH94384.1"/>
    <property type="molecule type" value="Genomic_DNA"/>
</dbReference>
<protein>
    <recommendedName>
        <fullName evidence="3">DUF8176 domain-containing protein</fullName>
    </recommendedName>
</protein>
<evidence type="ECO:0000256" key="2">
    <source>
        <dbReference type="SAM" id="Phobius"/>
    </source>
</evidence>
<proteinExistence type="predicted"/>
<evidence type="ECO:0000313" key="5">
    <source>
        <dbReference type="Proteomes" id="UP000244903"/>
    </source>
</evidence>
<reference evidence="4 5" key="1">
    <citation type="submission" date="2016-04" db="EMBL/GenBank/DDBJ databases">
        <title>Complete genome sequence of the haloalkaliphilic hydrocarbon-degrading bacterium Dietzia psychralcaliphila ILA-1T, isolated from a drain of a fish product-processing plant.</title>
        <authorList>
            <person name="Zhao J."/>
            <person name="Hu B."/>
            <person name="Geng S."/>
            <person name="Nie Y."/>
            <person name="Tang Y."/>
        </authorList>
    </citation>
    <scope>NUCLEOTIDE SEQUENCE [LARGE SCALE GENOMIC DNA]</scope>
    <source>
        <strain evidence="4 5">ILA-1</strain>
    </source>
</reference>
<dbReference type="RefSeq" id="WP_107747901.1">
    <property type="nucleotide sequence ID" value="NZ_CP015453.1"/>
</dbReference>
<organism evidence="4 5">
    <name type="scientific">Dietzia psychralcaliphila</name>
    <dbReference type="NCBI Taxonomy" id="139021"/>
    <lineage>
        <taxon>Bacteria</taxon>
        <taxon>Bacillati</taxon>
        <taxon>Actinomycetota</taxon>
        <taxon>Actinomycetes</taxon>
        <taxon>Mycobacteriales</taxon>
        <taxon>Dietziaceae</taxon>
        <taxon>Dietzia</taxon>
    </lineage>
</organism>